<name>A0ACC2I6P0_9PLEO</name>
<protein>
    <submittedName>
        <fullName evidence="1">Uncharacterized protein</fullName>
    </submittedName>
</protein>
<dbReference type="Proteomes" id="UP001153331">
    <property type="component" value="Unassembled WGS sequence"/>
</dbReference>
<dbReference type="EMBL" id="JAPHNI010000461">
    <property type="protein sequence ID" value="KAJ8110839.1"/>
    <property type="molecule type" value="Genomic_DNA"/>
</dbReference>
<gene>
    <name evidence="1" type="ORF">OPT61_g6423</name>
</gene>
<evidence type="ECO:0000313" key="2">
    <source>
        <dbReference type="Proteomes" id="UP001153331"/>
    </source>
</evidence>
<evidence type="ECO:0000313" key="1">
    <source>
        <dbReference type="EMBL" id="KAJ8110839.1"/>
    </source>
</evidence>
<sequence>MARPNESMEEQELTEIPTESATTGLLDPGIPRLKRVQPLHEPNSRVRDFSKHVGLQLPDYVTGRAFSWRSPKEYPKVAIYRSRRMVTLNSLLHIVPVSGAIILLVLFWTQYWIGGNSDNGTSLQFAAKLHELLMQASLIDILWHVIRFQAISGYIPLGALSGAAKAHQLSYLWSLDFISAILSPDFVVGPSSAVLMIPRPDMSHTNSTVIRYFNVAESSLFPVQINSYTAGALNISDELSSYSYVDTDTDDGLPATGASWNYDNNRYFSAEHVVRVAYASFDSNSTVETSIATIPTILSTLQLVANSRFIGEHGFDSPYIASAKPANARWTSYTSQPFVMVKCSDTQSKKHAENAYYIRNNGSQSPLHDTANLLEPYLSKYANRTNAIVPPLWLTSPDSSKNLLMVILGPQEASWLLICTIAAFWHKTSTTMVLLNFDATIYTKPLESGEYLGKSSITEIIIDADFVSSLGLPCMESNTRATGHLALCFAAALSWIPASVQLVNGSSGINFEVYNQSELNESSRLSTFEFIETIDGYGYGATDTPIYLSVAVMLTYCIITTDSATELIMLALQSKEPAGLEHISVGLDSMETFRKGVGIRVSTLANDSTGQLVEKLELVFKDDEEARKRGLLKIELGKAY</sequence>
<comment type="caution">
    <text evidence="1">The sequence shown here is derived from an EMBL/GenBank/DDBJ whole genome shotgun (WGS) entry which is preliminary data.</text>
</comment>
<organism evidence="1 2">
    <name type="scientific">Boeremia exigua</name>
    <dbReference type="NCBI Taxonomy" id="749465"/>
    <lineage>
        <taxon>Eukaryota</taxon>
        <taxon>Fungi</taxon>
        <taxon>Dikarya</taxon>
        <taxon>Ascomycota</taxon>
        <taxon>Pezizomycotina</taxon>
        <taxon>Dothideomycetes</taxon>
        <taxon>Pleosporomycetidae</taxon>
        <taxon>Pleosporales</taxon>
        <taxon>Pleosporineae</taxon>
        <taxon>Didymellaceae</taxon>
        <taxon>Boeremia</taxon>
    </lineage>
</organism>
<keyword evidence="2" id="KW-1185">Reference proteome</keyword>
<accession>A0ACC2I6P0</accession>
<reference evidence="1" key="1">
    <citation type="submission" date="2022-11" db="EMBL/GenBank/DDBJ databases">
        <title>Genome Sequence of Boeremia exigua.</title>
        <authorList>
            <person name="Buettner E."/>
        </authorList>
    </citation>
    <scope>NUCLEOTIDE SEQUENCE</scope>
    <source>
        <strain evidence="1">CU02</strain>
    </source>
</reference>
<proteinExistence type="predicted"/>